<dbReference type="Proteomes" id="UP001519363">
    <property type="component" value="Unassembled WGS sequence"/>
</dbReference>
<name>A0ABS5AS74_9PSEU</name>
<comment type="caution">
    <text evidence="1">The sequence shown here is derived from an EMBL/GenBank/DDBJ whole genome shotgun (WGS) entry which is preliminary data.</text>
</comment>
<evidence type="ECO:0000313" key="1">
    <source>
        <dbReference type="EMBL" id="MBP2479247.1"/>
    </source>
</evidence>
<organism evidence="1 2">
    <name type="scientific">Crossiella equi</name>
    <dbReference type="NCBI Taxonomy" id="130796"/>
    <lineage>
        <taxon>Bacteria</taxon>
        <taxon>Bacillati</taxon>
        <taxon>Actinomycetota</taxon>
        <taxon>Actinomycetes</taxon>
        <taxon>Pseudonocardiales</taxon>
        <taxon>Pseudonocardiaceae</taxon>
        <taxon>Crossiella</taxon>
    </lineage>
</organism>
<proteinExistence type="predicted"/>
<sequence length="32" mass="3237">MTAGELGAVPLIVCAPDRARHCCDPVVRGATG</sequence>
<keyword evidence="2" id="KW-1185">Reference proteome</keyword>
<protein>
    <submittedName>
        <fullName evidence="1">Uncharacterized protein</fullName>
    </submittedName>
</protein>
<gene>
    <name evidence="1" type="ORF">JOF53_008119</name>
</gene>
<evidence type="ECO:0000313" key="2">
    <source>
        <dbReference type="Proteomes" id="UP001519363"/>
    </source>
</evidence>
<dbReference type="EMBL" id="JAGIOO010000001">
    <property type="protein sequence ID" value="MBP2479247.1"/>
    <property type="molecule type" value="Genomic_DNA"/>
</dbReference>
<reference evidence="1 2" key="1">
    <citation type="submission" date="2021-03" db="EMBL/GenBank/DDBJ databases">
        <title>Sequencing the genomes of 1000 actinobacteria strains.</title>
        <authorList>
            <person name="Klenk H.-P."/>
        </authorList>
    </citation>
    <scope>NUCLEOTIDE SEQUENCE [LARGE SCALE GENOMIC DNA]</scope>
    <source>
        <strain evidence="1 2">DSM 44580</strain>
    </source>
</reference>
<accession>A0ABS5AS74</accession>